<dbReference type="InterPro" id="IPR006169">
    <property type="entry name" value="GTP1_OBG_dom"/>
</dbReference>
<dbReference type="Gene3D" id="2.70.210.12">
    <property type="entry name" value="GTP1/OBG domain"/>
    <property type="match status" value="1"/>
</dbReference>
<dbReference type="InterPro" id="IPR014100">
    <property type="entry name" value="GTP-bd_Obg/CgtA"/>
</dbReference>
<dbReference type="GO" id="GO:0003924">
    <property type="term" value="F:GTPase activity"/>
    <property type="evidence" value="ECO:0007669"/>
    <property type="project" value="InterPro"/>
</dbReference>
<dbReference type="NCBIfam" id="NF008956">
    <property type="entry name" value="PRK12299.1"/>
    <property type="match status" value="1"/>
</dbReference>
<dbReference type="EMBL" id="PFED01000225">
    <property type="protein sequence ID" value="PJE62330.1"/>
    <property type="molecule type" value="Genomic_DNA"/>
</dbReference>
<sequence>MLIDTAHITVKAGNGGDGRVSFRREKFIPKGGPDGGNGGKGGNVYIQGRNDIRLLKKYRAKTKITADDGDNGQENKKTGKNGRDTTLLVPLGTRVTIHPYSIVLDIIEEEKPYRIASGGKGGKGNWEFRSATNQTPREAEKGRLGETVQITFELRLIADVGLMGLPNVGKSSLLNALTQAHARVADYHFTTLEPNLGTFQKYIIADIPGLIEGASNGKGLGFQFLKHIS</sequence>
<evidence type="ECO:0000259" key="9">
    <source>
        <dbReference type="PROSITE" id="PS51883"/>
    </source>
</evidence>
<dbReference type="InterPro" id="IPR027417">
    <property type="entry name" value="P-loop_NTPase"/>
</dbReference>
<name>A0A2M8KQY9_9BACT</name>
<dbReference type="InterPro" id="IPR045086">
    <property type="entry name" value="OBG_GTPase"/>
</dbReference>
<evidence type="ECO:0000259" key="8">
    <source>
        <dbReference type="PROSITE" id="PS51710"/>
    </source>
</evidence>
<dbReference type="GO" id="GO:0000287">
    <property type="term" value="F:magnesium ion binding"/>
    <property type="evidence" value="ECO:0007669"/>
    <property type="project" value="InterPro"/>
</dbReference>
<dbReference type="PROSITE" id="PS51883">
    <property type="entry name" value="OBG"/>
    <property type="match status" value="1"/>
</dbReference>
<keyword evidence="5" id="KW-0460">Magnesium</keyword>
<dbReference type="Pfam" id="PF01926">
    <property type="entry name" value="MMR_HSR1"/>
    <property type="match status" value="1"/>
</dbReference>
<keyword evidence="2" id="KW-0963">Cytoplasm</keyword>
<organism evidence="10 11">
    <name type="scientific">Candidatus Roizmanbacteria bacterium CG10_big_fil_rev_8_21_14_0_10_39_6</name>
    <dbReference type="NCBI Taxonomy" id="1974853"/>
    <lineage>
        <taxon>Bacteria</taxon>
        <taxon>Candidatus Roizmaniibacteriota</taxon>
    </lineage>
</organism>
<dbReference type="GO" id="GO:0005525">
    <property type="term" value="F:GTP binding"/>
    <property type="evidence" value="ECO:0007669"/>
    <property type="project" value="UniProtKB-KW"/>
</dbReference>
<evidence type="ECO:0000256" key="1">
    <source>
        <dbReference type="ARBA" id="ARBA00007699"/>
    </source>
</evidence>
<evidence type="ECO:0000256" key="6">
    <source>
        <dbReference type="ARBA" id="ARBA00023134"/>
    </source>
</evidence>
<evidence type="ECO:0000256" key="2">
    <source>
        <dbReference type="ARBA" id="ARBA00022490"/>
    </source>
</evidence>
<feature type="compositionally biased region" description="Basic and acidic residues" evidence="7">
    <location>
        <begin position="73"/>
        <end position="83"/>
    </location>
</feature>
<feature type="region of interest" description="Disordered" evidence="7">
    <location>
        <begin position="65"/>
        <end position="85"/>
    </location>
</feature>
<evidence type="ECO:0000256" key="7">
    <source>
        <dbReference type="SAM" id="MobiDB-lite"/>
    </source>
</evidence>
<protein>
    <recommendedName>
        <fullName evidence="12">GTPase ObgE</fullName>
    </recommendedName>
</protein>
<evidence type="ECO:0000256" key="3">
    <source>
        <dbReference type="ARBA" id="ARBA00022741"/>
    </source>
</evidence>
<dbReference type="PROSITE" id="PS00905">
    <property type="entry name" value="GTP1_OBG"/>
    <property type="match status" value="1"/>
</dbReference>
<dbReference type="Gene3D" id="3.40.50.300">
    <property type="entry name" value="P-loop containing nucleotide triphosphate hydrolases"/>
    <property type="match status" value="1"/>
</dbReference>
<dbReference type="InterPro" id="IPR036726">
    <property type="entry name" value="GTP1_OBG_dom_sf"/>
</dbReference>
<keyword evidence="6" id="KW-0342">GTP-binding</keyword>
<keyword evidence="3" id="KW-0547">Nucleotide-binding</keyword>
<keyword evidence="4" id="KW-0378">Hydrolase</keyword>
<dbReference type="AlphaFoldDB" id="A0A2M8KQY9"/>
<proteinExistence type="inferred from homology"/>
<feature type="non-terminal residue" evidence="10">
    <location>
        <position position="229"/>
    </location>
</feature>
<dbReference type="PANTHER" id="PTHR11702">
    <property type="entry name" value="DEVELOPMENTALLY REGULATED GTP-BINDING PROTEIN-RELATED"/>
    <property type="match status" value="1"/>
</dbReference>
<dbReference type="GO" id="GO:0042254">
    <property type="term" value="P:ribosome biogenesis"/>
    <property type="evidence" value="ECO:0007669"/>
    <property type="project" value="UniProtKB-UniRule"/>
</dbReference>
<comment type="caution">
    <text evidence="10">The sequence shown here is derived from an EMBL/GenBank/DDBJ whole genome shotgun (WGS) entry which is preliminary data.</text>
</comment>
<evidence type="ECO:0000313" key="11">
    <source>
        <dbReference type="Proteomes" id="UP000229554"/>
    </source>
</evidence>
<comment type="similarity">
    <text evidence="1">Belongs to the TRAFAC class OBG-HflX-like GTPase superfamily. OBG GTPase family.</text>
</comment>
<dbReference type="SUPFAM" id="SSF82051">
    <property type="entry name" value="Obg GTP-binding protein N-terminal domain"/>
    <property type="match status" value="1"/>
</dbReference>
<evidence type="ECO:0000256" key="4">
    <source>
        <dbReference type="ARBA" id="ARBA00022801"/>
    </source>
</evidence>
<dbReference type="PROSITE" id="PS51710">
    <property type="entry name" value="G_OBG"/>
    <property type="match status" value="1"/>
</dbReference>
<feature type="domain" description="Obg" evidence="9">
    <location>
        <begin position="1"/>
        <end position="157"/>
    </location>
</feature>
<feature type="domain" description="OBG-type G" evidence="8">
    <location>
        <begin position="158"/>
        <end position="229"/>
    </location>
</feature>
<dbReference type="FunFam" id="2.70.210.12:FF:000001">
    <property type="entry name" value="GTPase Obg"/>
    <property type="match status" value="1"/>
</dbReference>
<accession>A0A2M8KQY9</accession>
<dbReference type="PANTHER" id="PTHR11702:SF31">
    <property type="entry name" value="MITOCHONDRIAL RIBOSOME-ASSOCIATED GTPASE 2"/>
    <property type="match status" value="1"/>
</dbReference>
<dbReference type="PRINTS" id="PR00326">
    <property type="entry name" value="GTP1OBG"/>
</dbReference>
<gene>
    <name evidence="10" type="ORF">COU88_05580</name>
</gene>
<evidence type="ECO:0000313" key="10">
    <source>
        <dbReference type="EMBL" id="PJE62330.1"/>
    </source>
</evidence>
<dbReference type="InterPro" id="IPR006073">
    <property type="entry name" value="GTP-bd"/>
</dbReference>
<reference evidence="11" key="1">
    <citation type="submission" date="2017-09" db="EMBL/GenBank/DDBJ databases">
        <title>Depth-based differentiation of microbial function through sediment-hosted aquifers and enrichment of novel symbionts in the deep terrestrial subsurface.</title>
        <authorList>
            <person name="Probst A.J."/>
            <person name="Ladd B."/>
            <person name="Jarett J.K."/>
            <person name="Geller-Mcgrath D.E."/>
            <person name="Sieber C.M.K."/>
            <person name="Emerson J.B."/>
            <person name="Anantharaman K."/>
            <person name="Thomas B.C."/>
            <person name="Malmstrom R."/>
            <person name="Stieglmeier M."/>
            <person name="Klingl A."/>
            <person name="Woyke T."/>
            <person name="Ryan C.M."/>
            <person name="Banfield J.F."/>
        </authorList>
    </citation>
    <scope>NUCLEOTIDE SEQUENCE [LARGE SCALE GENOMIC DNA]</scope>
</reference>
<dbReference type="InterPro" id="IPR006074">
    <property type="entry name" value="GTP1-OBG_CS"/>
</dbReference>
<dbReference type="NCBIfam" id="TIGR02729">
    <property type="entry name" value="Obg_CgtA"/>
    <property type="match status" value="1"/>
</dbReference>
<dbReference type="SUPFAM" id="SSF52540">
    <property type="entry name" value="P-loop containing nucleoside triphosphate hydrolases"/>
    <property type="match status" value="1"/>
</dbReference>
<dbReference type="Proteomes" id="UP000229554">
    <property type="component" value="Unassembled WGS sequence"/>
</dbReference>
<dbReference type="InterPro" id="IPR031167">
    <property type="entry name" value="G_OBG"/>
</dbReference>
<evidence type="ECO:0000256" key="5">
    <source>
        <dbReference type="ARBA" id="ARBA00022842"/>
    </source>
</evidence>
<evidence type="ECO:0008006" key="12">
    <source>
        <dbReference type="Google" id="ProtNLM"/>
    </source>
</evidence>
<dbReference type="Pfam" id="PF01018">
    <property type="entry name" value="GTP1_OBG"/>
    <property type="match status" value="1"/>
</dbReference>